<evidence type="ECO:0000313" key="2">
    <source>
        <dbReference type="EMBL" id="GFY56887.1"/>
    </source>
</evidence>
<comment type="caution">
    <text evidence="2">The sequence shown here is derived from an EMBL/GenBank/DDBJ whole genome shotgun (WGS) entry which is preliminary data.</text>
</comment>
<evidence type="ECO:0000256" key="1">
    <source>
        <dbReference type="SAM" id="MobiDB-lite"/>
    </source>
</evidence>
<proteinExistence type="predicted"/>
<gene>
    <name evidence="2" type="ORF">TNIN_354071</name>
</gene>
<evidence type="ECO:0000313" key="3">
    <source>
        <dbReference type="Proteomes" id="UP000886998"/>
    </source>
</evidence>
<organism evidence="2 3">
    <name type="scientific">Trichonephila inaurata madagascariensis</name>
    <dbReference type="NCBI Taxonomy" id="2747483"/>
    <lineage>
        <taxon>Eukaryota</taxon>
        <taxon>Metazoa</taxon>
        <taxon>Ecdysozoa</taxon>
        <taxon>Arthropoda</taxon>
        <taxon>Chelicerata</taxon>
        <taxon>Arachnida</taxon>
        <taxon>Araneae</taxon>
        <taxon>Araneomorphae</taxon>
        <taxon>Entelegynae</taxon>
        <taxon>Araneoidea</taxon>
        <taxon>Nephilidae</taxon>
        <taxon>Trichonephila</taxon>
        <taxon>Trichonephila inaurata</taxon>
    </lineage>
</organism>
<dbReference type="AlphaFoldDB" id="A0A8X6XMU8"/>
<accession>A0A8X6XMU8</accession>
<dbReference type="Proteomes" id="UP000886998">
    <property type="component" value="Unassembled WGS sequence"/>
</dbReference>
<reference evidence="2" key="1">
    <citation type="submission" date="2020-08" db="EMBL/GenBank/DDBJ databases">
        <title>Multicomponent nature underlies the extraordinary mechanical properties of spider dragline silk.</title>
        <authorList>
            <person name="Kono N."/>
            <person name="Nakamura H."/>
            <person name="Mori M."/>
            <person name="Yoshida Y."/>
            <person name="Ohtoshi R."/>
            <person name="Malay A.D."/>
            <person name="Moran D.A.P."/>
            <person name="Tomita M."/>
            <person name="Numata K."/>
            <person name="Arakawa K."/>
        </authorList>
    </citation>
    <scope>NUCLEOTIDE SEQUENCE</scope>
</reference>
<dbReference type="EMBL" id="BMAV01011191">
    <property type="protein sequence ID" value="GFY56887.1"/>
    <property type="molecule type" value="Genomic_DNA"/>
</dbReference>
<feature type="region of interest" description="Disordered" evidence="1">
    <location>
        <begin position="19"/>
        <end position="55"/>
    </location>
</feature>
<sequence>MGREVTLLCLVPSEAPTSLTTGGLHPGSSGIQTSETANQECDSQLPLTQGSQPSSNPDIHHYVEFFVLYDRITPSEWSCTDCDFVAESKLGLQKHPEVHKRESLQHKGVGLVIPSGPKHRMEWRRKLDPISTGDPGMPPSCTAARVNNSDAAPRRYPSAKHKNRYGGGGVENRPTGSYCPGLFPRAN</sequence>
<feature type="compositionally biased region" description="Polar residues" evidence="1">
    <location>
        <begin position="29"/>
        <end position="55"/>
    </location>
</feature>
<protein>
    <submittedName>
        <fullName evidence="2">Uncharacterized protein</fullName>
    </submittedName>
</protein>
<feature type="region of interest" description="Disordered" evidence="1">
    <location>
        <begin position="150"/>
        <end position="187"/>
    </location>
</feature>
<name>A0A8X6XMU8_9ARAC</name>
<keyword evidence="3" id="KW-1185">Reference proteome</keyword>